<dbReference type="GO" id="GO:0005912">
    <property type="term" value="C:adherens junction"/>
    <property type="evidence" value="ECO:0007669"/>
    <property type="project" value="TreeGrafter"/>
</dbReference>
<dbReference type="EMBL" id="CAJQZP010000851">
    <property type="protein sequence ID" value="CAG4989175.1"/>
    <property type="molecule type" value="Genomic_DNA"/>
</dbReference>
<proteinExistence type="predicted"/>
<evidence type="ECO:0000256" key="1">
    <source>
        <dbReference type="ARBA" id="ARBA00022618"/>
    </source>
</evidence>
<dbReference type="GO" id="GO:0016324">
    <property type="term" value="C:apical plasma membrane"/>
    <property type="evidence" value="ECO:0007669"/>
    <property type="project" value="TreeGrafter"/>
</dbReference>
<feature type="region of interest" description="Disordered" evidence="4">
    <location>
        <begin position="1294"/>
        <end position="1389"/>
    </location>
</feature>
<dbReference type="CDD" id="cd23058">
    <property type="entry name" value="PDZ2_Par3-like"/>
    <property type="match status" value="1"/>
</dbReference>
<keyword evidence="2" id="KW-0677">Repeat</keyword>
<dbReference type="GO" id="GO:0005938">
    <property type="term" value="C:cell cortex"/>
    <property type="evidence" value="ECO:0007669"/>
    <property type="project" value="TreeGrafter"/>
</dbReference>
<dbReference type="InterPro" id="IPR021922">
    <property type="entry name" value="Par3/HAL_N"/>
</dbReference>
<feature type="region of interest" description="Disordered" evidence="4">
    <location>
        <begin position="1217"/>
        <end position="1279"/>
    </location>
</feature>
<feature type="compositionally biased region" description="Polar residues" evidence="4">
    <location>
        <begin position="424"/>
        <end position="462"/>
    </location>
</feature>
<evidence type="ECO:0000256" key="3">
    <source>
        <dbReference type="ARBA" id="ARBA00023306"/>
    </source>
</evidence>
<dbReference type="Pfam" id="PF00595">
    <property type="entry name" value="PDZ"/>
    <property type="match status" value="2"/>
</dbReference>
<organism evidence="6 7">
    <name type="scientific">Parnassius apollo</name>
    <name type="common">Apollo butterfly</name>
    <name type="synonym">Papilio apollo</name>
    <dbReference type="NCBI Taxonomy" id="110799"/>
    <lineage>
        <taxon>Eukaryota</taxon>
        <taxon>Metazoa</taxon>
        <taxon>Ecdysozoa</taxon>
        <taxon>Arthropoda</taxon>
        <taxon>Hexapoda</taxon>
        <taxon>Insecta</taxon>
        <taxon>Pterygota</taxon>
        <taxon>Neoptera</taxon>
        <taxon>Endopterygota</taxon>
        <taxon>Lepidoptera</taxon>
        <taxon>Glossata</taxon>
        <taxon>Ditrysia</taxon>
        <taxon>Papilionoidea</taxon>
        <taxon>Papilionidae</taxon>
        <taxon>Parnassiinae</taxon>
        <taxon>Parnassini</taxon>
        <taxon>Parnassius</taxon>
        <taxon>Parnassius</taxon>
    </lineage>
</organism>
<feature type="compositionally biased region" description="Low complexity" evidence="4">
    <location>
        <begin position="1076"/>
        <end position="1093"/>
    </location>
</feature>
<reference evidence="6" key="1">
    <citation type="submission" date="2021-04" db="EMBL/GenBank/DDBJ databases">
        <authorList>
            <person name="Tunstrom K."/>
        </authorList>
    </citation>
    <scope>NUCLEOTIDE SEQUENCE</scope>
</reference>
<feature type="region of interest" description="Disordered" evidence="4">
    <location>
        <begin position="230"/>
        <end position="252"/>
    </location>
</feature>
<feature type="region of interest" description="Disordered" evidence="4">
    <location>
        <begin position="1069"/>
        <end position="1093"/>
    </location>
</feature>
<dbReference type="InterPro" id="IPR052213">
    <property type="entry name" value="PAR3"/>
</dbReference>
<evidence type="ECO:0000313" key="7">
    <source>
        <dbReference type="Proteomes" id="UP000691718"/>
    </source>
</evidence>
<feature type="compositionally biased region" description="Low complexity" evidence="4">
    <location>
        <begin position="1365"/>
        <end position="1378"/>
    </location>
</feature>
<protein>
    <submittedName>
        <fullName evidence="6">(apollo) hypothetical protein</fullName>
    </submittedName>
</protein>
<feature type="region of interest" description="Disordered" evidence="4">
    <location>
        <begin position="406"/>
        <end position="479"/>
    </location>
</feature>
<feature type="compositionally biased region" description="Polar residues" evidence="4">
    <location>
        <begin position="406"/>
        <end position="416"/>
    </location>
</feature>
<dbReference type="Proteomes" id="UP000691718">
    <property type="component" value="Unassembled WGS sequence"/>
</dbReference>
<dbReference type="GO" id="GO:0051660">
    <property type="term" value="P:establishment of centrosome localization"/>
    <property type="evidence" value="ECO:0007669"/>
    <property type="project" value="TreeGrafter"/>
</dbReference>
<evidence type="ECO:0000313" key="6">
    <source>
        <dbReference type="EMBL" id="CAG4989175.1"/>
    </source>
</evidence>
<evidence type="ECO:0000256" key="2">
    <source>
        <dbReference type="ARBA" id="ARBA00022737"/>
    </source>
</evidence>
<dbReference type="OrthoDB" id="6925234at2759"/>
<feature type="domain" description="PDZ" evidence="5">
    <location>
        <begin position="509"/>
        <end position="585"/>
    </location>
</feature>
<evidence type="ECO:0000256" key="4">
    <source>
        <dbReference type="SAM" id="MobiDB-lite"/>
    </source>
</evidence>
<dbReference type="PANTHER" id="PTHR16484">
    <property type="entry name" value="PARTITIONING DEFECTIVE 3 RELATED"/>
    <property type="match status" value="1"/>
</dbReference>
<keyword evidence="3" id="KW-0131">Cell cycle</keyword>
<feature type="compositionally biased region" description="Polar residues" evidence="4">
    <location>
        <begin position="1220"/>
        <end position="1237"/>
    </location>
</feature>
<feature type="compositionally biased region" description="Basic and acidic residues" evidence="4">
    <location>
        <begin position="1312"/>
        <end position="1334"/>
    </location>
</feature>
<feature type="domain" description="PDZ" evidence="5">
    <location>
        <begin position="315"/>
        <end position="400"/>
    </location>
</feature>
<dbReference type="GO" id="GO:0035091">
    <property type="term" value="F:phosphatidylinositol binding"/>
    <property type="evidence" value="ECO:0007669"/>
    <property type="project" value="TreeGrafter"/>
</dbReference>
<feature type="compositionally biased region" description="Basic and acidic residues" evidence="4">
    <location>
        <begin position="233"/>
        <end position="252"/>
    </location>
</feature>
<name>A0A8S3X0E0_PARAO</name>
<evidence type="ECO:0000259" key="5">
    <source>
        <dbReference type="PROSITE" id="PS50106"/>
    </source>
</evidence>
<dbReference type="Pfam" id="PF12053">
    <property type="entry name" value="Par3_HAL_N_term"/>
    <property type="match status" value="1"/>
</dbReference>
<feature type="compositionally biased region" description="Low complexity" evidence="4">
    <location>
        <begin position="86"/>
        <end position="101"/>
    </location>
</feature>
<feature type="region of interest" description="Disordered" evidence="4">
    <location>
        <begin position="74"/>
        <end position="112"/>
    </location>
</feature>
<dbReference type="InterPro" id="IPR001478">
    <property type="entry name" value="PDZ"/>
</dbReference>
<dbReference type="PROSITE" id="PS50106">
    <property type="entry name" value="PDZ"/>
    <property type="match status" value="2"/>
</dbReference>
<keyword evidence="1" id="KW-0132">Cell division</keyword>
<dbReference type="PANTHER" id="PTHR16484:SF17">
    <property type="entry name" value="BAZOOKA, ISOFORM B"/>
    <property type="match status" value="1"/>
</dbReference>
<feature type="region of interest" description="Disordered" evidence="4">
    <location>
        <begin position="1421"/>
        <end position="1476"/>
    </location>
</feature>
<comment type="caution">
    <text evidence="6">The sequence shown here is derived from an EMBL/GenBank/DDBJ whole genome shotgun (WGS) entry which is preliminary data.</text>
</comment>
<dbReference type="GO" id="GO:0000226">
    <property type="term" value="P:microtubule cytoskeleton organization"/>
    <property type="evidence" value="ECO:0007669"/>
    <property type="project" value="TreeGrafter"/>
</dbReference>
<gene>
    <name evidence="6" type="ORF">PAPOLLO_LOCUS11765</name>
</gene>
<feature type="compositionally biased region" description="Basic and acidic residues" evidence="4">
    <location>
        <begin position="470"/>
        <end position="479"/>
    </location>
</feature>
<dbReference type="GO" id="GO:0045197">
    <property type="term" value="P:establishment or maintenance of epithelial cell apical/basal polarity"/>
    <property type="evidence" value="ECO:0007669"/>
    <property type="project" value="TreeGrafter"/>
</dbReference>
<dbReference type="GO" id="GO:0008104">
    <property type="term" value="P:intracellular protein localization"/>
    <property type="evidence" value="ECO:0007669"/>
    <property type="project" value="TreeGrafter"/>
</dbReference>
<accession>A0A8S3X0E0</accession>
<dbReference type="SMART" id="SM00228">
    <property type="entry name" value="PDZ"/>
    <property type="match status" value="2"/>
</dbReference>
<sequence length="1476" mass="162377">MKDSTPRCEDVADKLVRLFGWRQTYPVQKLQRNLLPKTGPETWVGVRALRASSGGILDPDDRVCDVADDRETLTAECTSQTPQPRAAQADGASGSSAGTASPDMFRGGGSVGGSIRVGTTESCVEVGAGELEDGASGLQVRRGSEPTLQDTMPQQRQVSDQTKRWSAAVVCRDDSSRVTQKVHPLPDAGQERYAHGQHFQRQSNRLSMQFSGPGSGVWLDAAERVQIYGSKSLPRDARREPLGQDTPEDTHQSHRVEDMLRWVSGVNNVTSVPSVQERPLDLLDEVGSSERAISGLEVPVSPSSKPASGATQTVAVTLVKGEKGLGFTITTRDNPTGGHCPIYIKNILPKGAAVTDGRLRAGDRLVSVNNVSVSGLTQQQVVTLLRNTPTDSTVDIVVERSVPNRTQRVEPQQSPNKYAEKAIGSTNNVNTKSVDVNNQPENGRVSSMVNAINYNQSNNGSTRGRIPKSSSKDDLLNKDQDLDSPVQKALNSSSNSIPGLRNRLILQLDVPVHDSEKAGLGISVKGKVTVGSDPQDLGIFIKSVLHGGAASRDGRLHTNDQLVSVNGVSLVGQSNAQAMDTLRRALLHARPARSGRISLTVARRTGTYRRILRTHRTHAPHRTARTVGGAEQRAGHGHAAACAATRAALPQRPHLAHRRAPYRYVPSHTAYTPYTRTAPHRTYRRWGRATRRPWTRCGVRCYTHGPTATAASRSPSRAVSVRTVAYCVHTGPTHRTAPHVPPVGQSNAQAMDTLRRALLHARPYRNGRISLTVARRIGTYRRILRTHRTHAPHRTARTAGGAEQRAGHGHAAACAATRTALPQRPHLAHRRAPYRYVPSHTAYTPYTRTAPHVPPVGQSNAQAMDTLRRALLHARPYRNGRISLTVARRIGTYRRILRTHRTHVPHRTARTAGGAEQRAGHGHATACAATRTALPQRPHLAHRRAPYRYVPSHTAYTPYTRTAPHRTYRRWGRATRRPWTRCGVRCYTRGPTATAASRSPSRAVSVRTVAYCVHTVHTHRTAPHVPPVGQSNAQAMDTLRRALLHARPYRNGRISLTVARRIDSMDSLARWKDDTPPNGNDTTNSNDNSNSQNFNTIIYNAADKENKPDYTQKFEVNQKEVGIESSTEELNVGHVHMARSPPAHHNVIIEEDYGTTRGGESGSECGAAGAGFSRDAVGRRSMSEKRHAALDAKQTGTYKKIKETKAVSAMQVGPSLGMRKSSSLESLQTAIQETQKNPRSEPLYARAHPPLKHWLTDDNNAPEHIIRGSPQQSSLSHKKPSLLKSLSTMFRIGKPHKKNENEGYGRSQPGRSSEKSLSREALERHNRIDERIEDSIPPPPQREESSRSRQSSSERGSRSDKRAHAPPYRAPPARTAPAHHAHAVDSAWGPSGLYVNYEEIQNFNARREKLSEVQIGQMRLQMNAQRAKAEEESRRGVPGGYHSQRSCREGGQRPQSNYYEYESAPPRRPGKLSHYH</sequence>
<dbReference type="GO" id="GO:0051301">
    <property type="term" value="P:cell division"/>
    <property type="evidence" value="ECO:0007669"/>
    <property type="project" value="UniProtKB-KW"/>
</dbReference>
<dbReference type="GO" id="GO:0030010">
    <property type="term" value="P:establishment of cell polarity"/>
    <property type="evidence" value="ECO:0007669"/>
    <property type="project" value="TreeGrafter"/>
</dbReference>
<keyword evidence="7" id="KW-1185">Reference proteome</keyword>
<dbReference type="GO" id="GO:0043296">
    <property type="term" value="C:apical junction complex"/>
    <property type="evidence" value="ECO:0007669"/>
    <property type="project" value="TreeGrafter"/>
</dbReference>
<dbReference type="GO" id="GO:0007155">
    <property type="term" value="P:cell adhesion"/>
    <property type="evidence" value="ECO:0007669"/>
    <property type="project" value="TreeGrafter"/>
</dbReference>